<comment type="caution">
    <text evidence="4">The sequence shown here is derived from an EMBL/GenBank/DDBJ whole genome shotgun (WGS) entry which is preliminary data.</text>
</comment>
<accession>A0A154WH38</accession>
<dbReference type="InterPro" id="IPR050767">
    <property type="entry name" value="Sel1_AlgK"/>
</dbReference>
<evidence type="ECO:0000313" key="4">
    <source>
        <dbReference type="EMBL" id="KZD12853.1"/>
    </source>
</evidence>
<dbReference type="SUPFAM" id="SSF81901">
    <property type="entry name" value="HCP-like"/>
    <property type="match status" value="1"/>
</dbReference>
<dbReference type="InterPro" id="IPR006597">
    <property type="entry name" value="Sel1-like"/>
</dbReference>
<feature type="compositionally biased region" description="Low complexity" evidence="2">
    <location>
        <begin position="327"/>
        <end position="338"/>
    </location>
</feature>
<evidence type="ECO:0000313" key="5">
    <source>
        <dbReference type="Proteomes" id="UP000076400"/>
    </source>
</evidence>
<dbReference type="RefSeq" id="WP_067551084.1">
    <property type="nucleotide sequence ID" value="NZ_LPXN01000001.1"/>
</dbReference>
<dbReference type="Proteomes" id="UP000076400">
    <property type="component" value="Unassembled WGS sequence"/>
</dbReference>
<name>A0A154WH38_9PROT</name>
<dbReference type="STRING" id="580166.AUP43_00495"/>
<dbReference type="Pfam" id="PF01471">
    <property type="entry name" value="PG_binding_1"/>
    <property type="match status" value="1"/>
</dbReference>
<evidence type="ECO:0000259" key="3">
    <source>
        <dbReference type="Pfam" id="PF01471"/>
    </source>
</evidence>
<keyword evidence="5" id="KW-1185">Reference proteome</keyword>
<feature type="region of interest" description="Disordered" evidence="2">
    <location>
        <begin position="123"/>
        <end position="148"/>
    </location>
</feature>
<dbReference type="SUPFAM" id="SSF47090">
    <property type="entry name" value="PGBD-like"/>
    <property type="match status" value="1"/>
</dbReference>
<dbReference type="Pfam" id="PF08238">
    <property type="entry name" value="Sel1"/>
    <property type="match status" value="4"/>
</dbReference>
<feature type="compositionally biased region" description="Low complexity" evidence="2">
    <location>
        <begin position="260"/>
        <end position="272"/>
    </location>
</feature>
<keyword evidence="1" id="KW-0175">Coiled coil</keyword>
<dbReference type="InterPro" id="IPR002477">
    <property type="entry name" value="Peptidoglycan-bd-like"/>
</dbReference>
<proteinExistence type="predicted"/>
<dbReference type="PANTHER" id="PTHR11102">
    <property type="entry name" value="SEL-1-LIKE PROTEIN"/>
    <property type="match status" value="1"/>
</dbReference>
<dbReference type="EMBL" id="LPXN01000001">
    <property type="protein sequence ID" value="KZD12853.1"/>
    <property type="molecule type" value="Genomic_DNA"/>
</dbReference>
<dbReference type="PANTHER" id="PTHR11102:SF160">
    <property type="entry name" value="ERAD-ASSOCIATED E3 UBIQUITIN-PROTEIN LIGASE COMPONENT HRD3"/>
    <property type="match status" value="1"/>
</dbReference>
<dbReference type="OrthoDB" id="112232at2"/>
<dbReference type="InterPro" id="IPR036366">
    <property type="entry name" value="PGBDSf"/>
</dbReference>
<reference evidence="4 5" key="1">
    <citation type="submission" date="2015-12" db="EMBL/GenBank/DDBJ databases">
        <title>Genome sequence of Oceanibaculum pacificum MCCC 1A02656.</title>
        <authorList>
            <person name="Lu L."/>
            <person name="Lai Q."/>
            <person name="Shao Z."/>
            <person name="Qian P."/>
        </authorList>
    </citation>
    <scope>NUCLEOTIDE SEQUENCE [LARGE SCALE GENOMIC DNA]</scope>
    <source>
        <strain evidence="4 5">MCCC 1A02656</strain>
    </source>
</reference>
<feature type="compositionally biased region" description="Acidic residues" evidence="2">
    <location>
        <begin position="123"/>
        <end position="139"/>
    </location>
</feature>
<dbReference type="AlphaFoldDB" id="A0A154WH38"/>
<evidence type="ECO:0000256" key="1">
    <source>
        <dbReference type="SAM" id="Coils"/>
    </source>
</evidence>
<evidence type="ECO:0000256" key="2">
    <source>
        <dbReference type="SAM" id="MobiDB-lite"/>
    </source>
</evidence>
<gene>
    <name evidence="4" type="ORF">AUP43_00495</name>
</gene>
<dbReference type="Gene3D" id="1.10.101.10">
    <property type="entry name" value="PGBD-like superfamily/PGBD"/>
    <property type="match status" value="1"/>
</dbReference>
<feature type="compositionally biased region" description="Basic and acidic residues" evidence="2">
    <location>
        <begin position="233"/>
        <end position="242"/>
    </location>
</feature>
<feature type="region of interest" description="Disordered" evidence="2">
    <location>
        <begin position="230"/>
        <end position="293"/>
    </location>
</feature>
<feature type="region of interest" description="Disordered" evidence="2">
    <location>
        <begin position="327"/>
        <end position="357"/>
    </location>
</feature>
<organism evidence="4 5">
    <name type="scientific">Oceanibaculum pacificum</name>
    <dbReference type="NCBI Taxonomy" id="580166"/>
    <lineage>
        <taxon>Bacteria</taxon>
        <taxon>Pseudomonadati</taxon>
        <taxon>Pseudomonadota</taxon>
        <taxon>Alphaproteobacteria</taxon>
        <taxon>Rhodospirillales</taxon>
        <taxon>Oceanibaculaceae</taxon>
        <taxon>Oceanibaculum</taxon>
    </lineage>
</organism>
<feature type="compositionally biased region" description="Pro residues" evidence="2">
    <location>
        <begin position="243"/>
        <end position="259"/>
    </location>
</feature>
<sequence>MSKATPWSVKGVDEETRALARDAAQASGLTIGAWIDLAILRHAGLLPVEENRAPELVDSSDQAAALEAQAEALSQTADAAERRLNASLKPAALDVAQAAQRMVALESSFRAGAPFKPKPAILDEAESESSETPPEDGTEPDFSPPMPEESVTIEATAVPLEDAERLVRDETTPAEARRVSGKMIVGTGVLALGIAAGVALMSQADRIGLGPALQRLERMVEGWVEDVGSSLQREARPVERAETPPPSQSALPVEPPPAIDPATPQAVAAAAPEQSETFPEPPPPTPAQALPAAPRTLPPLRATEAAPERPPESAAEPKAPEKVAALTAAAPEPSAAEQPPAPPPALSRTRLNDRSVPREPAAFARWVEDRAKQGERMAQHDLAVLFAQGEGRPQDMEKAAYWFREAAVQGVANAQYNLGVLYETGRGVQQDDVRALLWYHSAAEQGHAKAQHNLGSFYAAGRGIPVSYGEARKWLRRSGDQGFAPALRDLARIEERGLGAPPDIEKARALYAQAMVLGDEEAAKRLTALPPVPAGAMTVAAGAGGDSLVLSPEAERETIRAVQRFLAAGAADVAADGLMGEKTREAIRDYERKAGLPITGQVGPRLLNHMILRSVRSAGVDRGTTVR</sequence>
<dbReference type="Gene3D" id="1.25.40.10">
    <property type="entry name" value="Tetratricopeptide repeat domain"/>
    <property type="match status" value="1"/>
</dbReference>
<dbReference type="InterPro" id="IPR036365">
    <property type="entry name" value="PGBD-like_sf"/>
</dbReference>
<feature type="coiled-coil region" evidence="1">
    <location>
        <begin position="56"/>
        <end position="83"/>
    </location>
</feature>
<feature type="domain" description="Peptidoglycan binding-like" evidence="3">
    <location>
        <begin position="557"/>
        <end position="610"/>
    </location>
</feature>
<dbReference type="SMART" id="SM00671">
    <property type="entry name" value="SEL1"/>
    <property type="match status" value="4"/>
</dbReference>
<protein>
    <recommendedName>
        <fullName evidence="3">Peptidoglycan binding-like domain-containing protein</fullName>
    </recommendedName>
</protein>
<dbReference type="InterPro" id="IPR011990">
    <property type="entry name" value="TPR-like_helical_dom_sf"/>
</dbReference>